<organism evidence="1 2">
    <name type="scientific">Pleurodeles waltl</name>
    <name type="common">Iberian ribbed newt</name>
    <dbReference type="NCBI Taxonomy" id="8319"/>
    <lineage>
        <taxon>Eukaryota</taxon>
        <taxon>Metazoa</taxon>
        <taxon>Chordata</taxon>
        <taxon>Craniata</taxon>
        <taxon>Vertebrata</taxon>
        <taxon>Euteleostomi</taxon>
        <taxon>Amphibia</taxon>
        <taxon>Batrachia</taxon>
        <taxon>Caudata</taxon>
        <taxon>Salamandroidea</taxon>
        <taxon>Salamandridae</taxon>
        <taxon>Pleurodelinae</taxon>
        <taxon>Pleurodeles</taxon>
    </lineage>
</organism>
<dbReference type="AlphaFoldDB" id="A0AAV7TVH8"/>
<keyword evidence="2" id="KW-1185">Reference proteome</keyword>
<gene>
    <name evidence="1" type="ORF">NDU88_004867</name>
</gene>
<reference evidence="1" key="1">
    <citation type="journal article" date="2022" name="bioRxiv">
        <title>Sequencing and chromosome-scale assembly of the giantPleurodeles waltlgenome.</title>
        <authorList>
            <person name="Brown T."/>
            <person name="Elewa A."/>
            <person name="Iarovenko S."/>
            <person name="Subramanian E."/>
            <person name="Araus A.J."/>
            <person name="Petzold A."/>
            <person name="Susuki M."/>
            <person name="Suzuki K.-i.T."/>
            <person name="Hayashi T."/>
            <person name="Toyoda A."/>
            <person name="Oliveira C."/>
            <person name="Osipova E."/>
            <person name="Leigh N.D."/>
            <person name="Simon A."/>
            <person name="Yun M.H."/>
        </authorList>
    </citation>
    <scope>NUCLEOTIDE SEQUENCE</scope>
    <source>
        <strain evidence="1">20211129_DDA</strain>
        <tissue evidence="1">Liver</tissue>
    </source>
</reference>
<comment type="caution">
    <text evidence="1">The sequence shown here is derived from an EMBL/GenBank/DDBJ whole genome shotgun (WGS) entry which is preliminary data.</text>
</comment>
<protein>
    <submittedName>
        <fullName evidence="1">Uncharacterized protein</fullName>
    </submittedName>
</protein>
<evidence type="ECO:0000313" key="1">
    <source>
        <dbReference type="EMBL" id="KAJ1179633.1"/>
    </source>
</evidence>
<evidence type="ECO:0000313" key="2">
    <source>
        <dbReference type="Proteomes" id="UP001066276"/>
    </source>
</evidence>
<name>A0AAV7TVH8_PLEWA</name>
<accession>A0AAV7TVH8</accession>
<sequence length="118" mass="13333">MLSSHYAQFLHRQKHETAAYHRGNVVMGCNSVGMGLCCYFVGQEDQMRSDSVRPEEIVYEERISQANGTSGMVKNIPKNTSLKALQKEMAQEGSTLGIEVELEMFGKGPFIRLRMRCE</sequence>
<dbReference type="EMBL" id="JANPWB010000006">
    <property type="protein sequence ID" value="KAJ1179633.1"/>
    <property type="molecule type" value="Genomic_DNA"/>
</dbReference>
<dbReference type="Proteomes" id="UP001066276">
    <property type="component" value="Chromosome 3_2"/>
</dbReference>
<proteinExistence type="predicted"/>